<protein>
    <submittedName>
        <fullName evidence="2">Uncharacterized protein</fullName>
    </submittedName>
</protein>
<evidence type="ECO:0000313" key="3">
    <source>
        <dbReference type="Proteomes" id="UP000235145"/>
    </source>
</evidence>
<dbReference type="AlphaFoldDB" id="A0A9R1XKZ7"/>
<comment type="caution">
    <text evidence="2">The sequence shown here is derived from an EMBL/GenBank/DDBJ whole genome shotgun (WGS) entry which is preliminary data.</text>
</comment>
<dbReference type="PANTHER" id="PTHR16151:SF2">
    <property type="entry name" value="HAUS AUGMIN-LIKE COMPLEX SUBUNIT 6"/>
    <property type="match status" value="1"/>
</dbReference>
<feature type="region of interest" description="Disordered" evidence="1">
    <location>
        <begin position="121"/>
        <end position="159"/>
    </location>
</feature>
<accession>A0A9R1XKZ7</accession>
<sequence length="300" mass="33126">MAFRARWCGASYAFIDANQLKKRQQPENEKIITSYLISSLMFLSQTLTGRDDGLKFPTCNAFVLNCPNITTLALKGFKLHDYKARMLVKLWIEILEVDSLAKSIGAVNTIVRRPTDGKLIVSSGDLDKEQADRSQANRENLKENISSSQPRDDRSGRGQPTVDIAEVLRRWTQALQRIHKQSLHLANGGEGPDLLRSASDGSTSGHAESLATTLSEHRQHLASIQALFTFLPFVLVNQLKGVAPTIQNSISELSEEVNTISTNLPQMTNHHGIDLRSAGCILAELLAGKPIMLGRTKEIN</sequence>
<dbReference type="GO" id="GO:0070652">
    <property type="term" value="C:HAUS complex"/>
    <property type="evidence" value="ECO:0007669"/>
    <property type="project" value="InterPro"/>
</dbReference>
<reference evidence="2 3" key="1">
    <citation type="journal article" date="2017" name="Nat. Commun.">
        <title>Genome assembly with in vitro proximity ligation data and whole-genome triplication in lettuce.</title>
        <authorList>
            <person name="Reyes-Chin-Wo S."/>
            <person name="Wang Z."/>
            <person name="Yang X."/>
            <person name="Kozik A."/>
            <person name="Arikit S."/>
            <person name="Song C."/>
            <person name="Xia L."/>
            <person name="Froenicke L."/>
            <person name="Lavelle D.O."/>
            <person name="Truco M.J."/>
            <person name="Xia R."/>
            <person name="Zhu S."/>
            <person name="Xu C."/>
            <person name="Xu H."/>
            <person name="Xu X."/>
            <person name="Cox K."/>
            <person name="Korf I."/>
            <person name="Meyers B.C."/>
            <person name="Michelmore R.W."/>
        </authorList>
    </citation>
    <scope>NUCLEOTIDE SEQUENCE [LARGE SCALE GENOMIC DNA]</scope>
    <source>
        <strain evidence="3">cv. Salinas</strain>
        <tissue evidence="2">Seedlings</tissue>
    </source>
</reference>
<name>A0A9R1XKZ7_LACSA</name>
<proteinExistence type="predicted"/>
<dbReference type="GO" id="GO:0051225">
    <property type="term" value="P:spindle assembly"/>
    <property type="evidence" value="ECO:0007669"/>
    <property type="project" value="InterPro"/>
</dbReference>
<feature type="compositionally biased region" description="Basic and acidic residues" evidence="1">
    <location>
        <begin position="125"/>
        <end position="142"/>
    </location>
</feature>
<feature type="compositionally biased region" description="Polar residues" evidence="1">
    <location>
        <begin position="199"/>
        <end position="211"/>
    </location>
</feature>
<evidence type="ECO:0000313" key="2">
    <source>
        <dbReference type="EMBL" id="KAJ0217056.1"/>
    </source>
</evidence>
<keyword evidence="3" id="KW-1185">Reference proteome</keyword>
<evidence type="ECO:0000256" key="1">
    <source>
        <dbReference type="SAM" id="MobiDB-lite"/>
    </source>
</evidence>
<dbReference type="EMBL" id="NBSK02000003">
    <property type="protein sequence ID" value="KAJ0217056.1"/>
    <property type="molecule type" value="Genomic_DNA"/>
</dbReference>
<dbReference type="PANTHER" id="PTHR16151">
    <property type="entry name" value="HAUS AUGMIN-LIKE COMPLEX SUBUNIT 6"/>
    <property type="match status" value="1"/>
</dbReference>
<feature type="region of interest" description="Disordered" evidence="1">
    <location>
        <begin position="189"/>
        <end position="211"/>
    </location>
</feature>
<dbReference type="InterPro" id="IPR026797">
    <property type="entry name" value="HAUS_6"/>
</dbReference>
<gene>
    <name evidence="2" type="ORF">LSAT_V11C300136710</name>
</gene>
<dbReference type="Proteomes" id="UP000235145">
    <property type="component" value="Unassembled WGS sequence"/>
</dbReference>
<organism evidence="2 3">
    <name type="scientific">Lactuca sativa</name>
    <name type="common">Garden lettuce</name>
    <dbReference type="NCBI Taxonomy" id="4236"/>
    <lineage>
        <taxon>Eukaryota</taxon>
        <taxon>Viridiplantae</taxon>
        <taxon>Streptophyta</taxon>
        <taxon>Embryophyta</taxon>
        <taxon>Tracheophyta</taxon>
        <taxon>Spermatophyta</taxon>
        <taxon>Magnoliopsida</taxon>
        <taxon>eudicotyledons</taxon>
        <taxon>Gunneridae</taxon>
        <taxon>Pentapetalae</taxon>
        <taxon>asterids</taxon>
        <taxon>campanulids</taxon>
        <taxon>Asterales</taxon>
        <taxon>Asteraceae</taxon>
        <taxon>Cichorioideae</taxon>
        <taxon>Cichorieae</taxon>
        <taxon>Lactucinae</taxon>
        <taxon>Lactuca</taxon>
    </lineage>
</organism>